<evidence type="ECO:0000313" key="6">
    <source>
        <dbReference type="EMBL" id="GAA4445798.1"/>
    </source>
</evidence>
<dbReference type="InterPro" id="IPR017937">
    <property type="entry name" value="Thioredoxin_CS"/>
</dbReference>
<evidence type="ECO:0000256" key="1">
    <source>
        <dbReference type="ARBA" id="ARBA00004196"/>
    </source>
</evidence>
<name>A0ABP8MBB1_9BACT</name>
<dbReference type="InterPro" id="IPR000866">
    <property type="entry name" value="AhpC/TSA"/>
</dbReference>
<evidence type="ECO:0000259" key="5">
    <source>
        <dbReference type="PROSITE" id="PS51352"/>
    </source>
</evidence>
<dbReference type="Gene3D" id="3.40.30.10">
    <property type="entry name" value="Glutaredoxin"/>
    <property type="match status" value="1"/>
</dbReference>
<evidence type="ECO:0000256" key="4">
    <source>
        <dbReference type="ARBA" id="ARBA00023284"/>
    </source>
</evidence>
<comment type="caution">
    <text evidence="6">The sequence shown here is derived from an EMBL/GenBank/DDBJ whole genome shotgun (WGS) entry which is preliminary data.</text>
</comment>
<accession>A0ABP8MBB1</accession>
<dbReference type="RefSeq" id="WP_345239408.1">
    <property type="nucleotide sequence ID" value="NZ_BAABHD010000001.1"/>
</dbReference>
<dbReference type="PANTHER" id="PTHR42852">
    <property type="entry name" value="THIOL:DISULFIDE INTERCHANGE PROTEIN DSBE"/>
    <property type="match status" value="1"/>
</dbReference>
<protein>
    <submittedName>
        <fullName evidence="6">TlpA disulfide reductase family protein</fullName>
    </submittedName>
</protein>
<reference evidence="7" key="1">
    <citation type="journal article" date="2019" name="Int. J. Syst. Evol. Microbiol.">
        <title>The Global Catalogue of Microorganisms (GCM) 10K type strain sequencing project: providing services to taxonomists for standard genome sequencing and annotation.</title>
        <authorList>
            <consortium name="The Broad Institute Genomics Platform"/>
            <consortium name="The Broad Institute Genome Sequencing Center for Infectious Disease"/>
            <person name="Wu L."/>
            <person name="Ma J."/>
        </authorList>
    </citation>
    <scope>NUCLEOTIDE SEQUENCE [LARGE SCALE GENOMIC DNA]</scope>
    <source>
        <strain evidence="7">JCM 17927</strain>
    </source>
</reference>
<dbReference type="PROSITE" id="PS00194">
    <property type="entry name" value="THIOREDOXIN_1"/>
    <property type="match status" value="1"/>
</dbReference>
<dbReference type="PROSITE" id="PS51352">
    <property type="entry name" value="THIOREDOXIN_2"/>
    <property type="match status" value="1"/>
</dbReference>
<dbReference type="EMBL" id="BAABHD010000001">
    <property type="protein sequence ID" value="GAA4445798.1"/>
    <property type="molecule type" value="Genomic_DNA"/>
</dbReference>
<dbReference type="InterPro" id="IPR036249">
    <property type="entry name" value="Thioredoxin-like_sf"/>
</dbReference>
<keyword evidence="4" id="KW-0676">Redox-active center</keyword>
<evidence type="ECO:0000256" key="2">
    <source>
        <dbReference type="ARBA" id="ARBA00022748"/>
    </source>
</evidence>
<keyword evidence="2" id="KW-0201">Cytochrome c-type biogenesis</keyword>
<dbReference type="CDD" id="cd02966">
    <property type="entry name" value="TlpA_like_family"/>
    <property type="match status" value="1"/>
</dbReference>
<dbReference type="InterPro" id="IPR025380">
    <property type="entry name" value="DUF4369"/>
</dbReference>
<comment type="subcellular location">
    <subcellularLocation>
        <location evidence="1">Cell envelope</location>
    </subcellularLocation>
</comment>
<dbReference type="PANTHER" id="PTHR42852:SF6">
    <property type="entry name" value="THIOL:DISULFIDE INTERCHANGE PROTEIN DSBE"/>
    <property type="match status" value="1"/>
</dbReference>
<keyword evidence="7" id="KW-1185">Reference proteome</keyword>
<dbReference type="InterPro" id="IPR013766">
    <property type="entry name" value="Thioredoxin_domain"/>
</dbReference>
<keyword evidence="3" id="KW-1015">Disulfide bond</keyword>
<evidence type="ECO:0000313" key="7">
    <source>
        <dbReference type="Proteomes" id="UP001501175"/>
    </source>
</evidence>
<sequence>MDLNRASSILFLWLINIIGYGQSLQNPDHERQFTIIGRIEGLKDQTKLFLFDYDTQKDIDSTFSKNNQFVLRGKRIEPKQLAISTALPDYHAVGFFWVDNDTVHLSGTLLQFKQAVLSGSKTEDEHRRYKALLVPFHQKRDSLTALKRKLQYKDSVARREVENGFIALETQTQAIKIEFIKQSPDSYVSAEFLRLFTLTKDLPKSQIQSLYLGLSNRLQRSAIGQRIREYLELSQDLAIGNHYIDFTQFDLAGNPVKVSDYKGKYVLLEFWGSGCVPCRAENPQMVELYKKYHPQELEIIGISLDIDKDRWRKAVEQDQLPWPQLSDLKGAYNKGVLIYNVPAMPSNFLIDSNGIIIGRDLRREKLKDKLAELFKKFPSH</sequence>
<proteinExistence type="predicted"/>
<dbReference type="Pfam" id="PF00578">
    <property type="entry name" value="AhpC-TSA"/>
    <property type="match status" value="1"/>
</dbReference>
<dbReference type="Proteomes" id="UP001501175">
    <property type="component" value="Unassembled WGS sequence"/>
</dbReference>
<dbReference type="InterPro" id="IPR050553">
    <property type="entry name" value="Thioredoxin_ResA/DsbE_sf"/>
</dbReference>
<dbReference type="SUPFAM" id="SSF52833">
    <property type="entry name" value="Thioredoxin-like"/>
    <property type="match status" value="1"/>
</dbReference>
<gene>
    <name evidence="6" type="ORF">GCM10023189_00130</name>
</gene>
<evidence type="ECO:0000256" key="3">
    <source>
        <dbReference type="ARBA" id="ARBA00023157"/>
    </source>
</evidence>
<dbReference type="Pfam" id="PF14289">
    <property type="entry name" value="DUF4369"/>
    <property type="match status" value="1"/>
</dbReference>
<organism evidence="6 7">
    <name type="scientific">Nibrella saemangeumensis</name>
    <dbReference type="NCBI Taxonomy" id="1084526"/>
    <lineage>
        <taxon>Bacteria</taxon>
        <taxon>Pseudomonadati</taxon>
        <taxon>Bacteroidota</taxon>
        <taxon>Cytophagia</taxon>
        <taxon>Cytophagales</taxon>
        <taxon>Spirosomataceae</taxon>
        <taxon>Nibrella</taxon>
    </lineage>
</organism>
<feature type="domain" description="Thioredoxin" evidence="5">
    <location>
        <begin position="237"/>
        <end position="379"/>
    </location>
</feature>